<evidence type="ECO:0000313" key="2">
    <source>
        <dbReference type="Proteomes" id="UP001279734"/>
    </source>
</evidence>
<protein>
    <submittedName>
        <fullName evidence="1">Uncharacterized protein</fullName>
    </submittedName>
</protein>
<keyword evidence="2" id="KW-1185">Reference proteome</keyword>
<gene>
    <name evidence="1" type="ORF">Nepgr_017972</name>
</gene>
<evidence type="ECO:0000313" key="1">
    <source>
        <dbReference type="EMBL" id="GMH16131.1"/>
    </source>
</evidence>
<organism evidence="1 2">
    <name type="scientific">Nepenthes gracilis</name>
    <name type="common">Slender pitcher plant</name>
    <dbReference type="NCBI Taxonomy" id="150966"/>
    <lineage>
        <taxon>Eukaryota</taxon>
        <taxon>Viridiplantae</taxon>
        <taxon>Streptophyta</taxon>
        <taxon>Embryophyta</taxon>
        <taxon>Tracheophyta</taxon>
        <taxon>Spermatophyta</taxon>
        <taxon>Magnoliopsida</taxon>
        <taxon>eudicotyledons</taxon>
        <taxon>Gunneridae</taxon>
        <taxon>Pentapetalae</taxon>
        <taxon>Caryophyllales</taxon>
        <taxon>Nepenthaceae</taxon>
        <taxon>Nepenthes</taxon>
    </lineage>
</organism>
<accession>A0AAD3STT0</accession>
<proteinExistence type="predicted"/>
<comment type="caution">
    <text evidence="1">The sequence shown here is derived from an EMBL/GenBank/DDBJ whole genome shotgun (WGS) entry which is preliminary data.</text>
</comment>
<reference evidence="1" key="1">
    <citation type="submission" date="2023-05" db="EMBL/GenBank/DDBJ databases">
        <title>Nepenthes gracilis genome sequencing.</title>
        <authorList>
            <person name="Fukushima K."/>
        </authorList>
    </citation>
    <scope>NUCLEOTIDE SEQUENCE</scope>
    <source>
        <strain evidence="1">SING2019-196</strain>
    </source>
</reference>
<dbReference type="Proteomes" id="UP001279734">
    <property type="component" value="Unassembled WGS sequence"/>
</dbReference>
<dbReference type="AlphaFoldDB" id="A0AAD3STT0"/>
<dbReference type="EMBL" id="BSYO01000016">
    <property type="protein sequence ID" value="GMH16131.1"/>
    <property type="molecule type" value="Genomic_DNA"/>
</dbReference>
<name>A0AAD3STT0_NEPGR</name>
<sequence length="123" mass="14112">MLNECFGILIVTTEAVSTSSIGFRGWALAIWSLSIDDFNKPFLPVERDGLMQQFSPYYLFDLMEIMIYFRNEDNHVELTGKTAAPTLSMISGHRLHKLLLHHEEGLIDPFFVAMFTLQNQAKE</sequence>